<feature type="region of interest" description="Disordered" evidence="1">
    <location>
        <begin position="1"/>
        <end position="106"/>
    </location>
</feature>
<evidence type="ECO:0000256" key="1">
    <source>
        <dbReference type="SAM" id="MobiDB-lite"/>
    </source>
</evidence>
<dbReference type="Proteomes" id="UP001499854">
    <property type="component" value="Unassembled WGS sequence"/>
</dbReference>
<gene>
    <name evidence="2" type="ORF">GCM10009838_11400</name>
</gene>
<keyword evidence="3" id="KW-1185">Reference proteome</keyword>
<comment type="caution">
    <text evidence="2">The sequence shown here is derived from an EMBL/GenBank/DDBJ whole genome shotgun (WGS) entry which is preliminary data.</text>
</comment>
<feature type="compositionally biased region" description="Gly residues" evidence="1">
    <location>
        <begin position="23"/>
        <end position="34"/>
    </location>
</feature>
<feature type="compositionally biased region" description="Acidic residues" evidence="1">
    <location>
        <begin position="35"/>
        <end position="51"/>
    </location>
</feature>
<sequence>MVGEVSGRVVGEEPAELEDRRGAGTGAVEAGGGEAGDDADREVVGAEDDEDACRADEAGAAEDGAEGDVGEEGDEGDVGEGEPASALPGAVAAGWRPEPAGVVEAD</sequence>
<name>A0ABN2QS25_9ACTN</name>
<reference evidence="2 3" key="1">
    <citation type="journal article" date="2019" name="Int. J. Syst. Evol. Microbiol.">
        <title>The Global Catalogue of Microorganisms (GCM) 10K type strain sequencing project: providing services to taxonomists for standard genome sequencing and annotation.</title>
        <authorList>
            <consortium name="The Broad Institute Genomics Platform"/>
            <consortium name="The Broad Institute Genome Sequencing Center for Infectious Disease"/>
            <person name="Wu L."/>
            <person name="Ma J."/>
        </authorList>
    </citation>
    <scope>NUCLEOTIDE SEQUENCE [LARGE SCALE GENOMIC DNA]</scope>
    <source>
        <strain evidence="2 3">JCM 16013</strain>
    </source>
</reference>
<proteinExistence type="predicted"/>
<accession>A0ABN2QS25</accession>
<evidence type="ECO:0000313" key="3">
    <source>
        <dbReference type="Proteomes" id="UP001499854"/>
    </source>
</evidence>
<protein>
    <submittedName>
        <fullName evidence="2">Uncharacterized protein</fullName>
    </submittedName>
</protein>
<dbReference type="RefSeq" id="WP_344655853.1">
    <property type="nucleotide sequence ID" value="NZ_BAAAQM010000004.1"/>
</dbReference>
<dbReference type="EMBL" id="BAAAQM010000004">
    <property type="protein sequence ID" value="GAA1957152.1"/>
    <property type="molecule type" value="Genomic_DNA"/>
</dbReference>
<organism evidence="2 3">
    <name type="scientific">Catenulispora subtropica</name>
    <dbReference type="NCBI Taxonomy" id="450798"/>
    <lineage>
        <taxon>Bacteria</taxon>
        <taxon>Bacillati</taxon>
        <taxon>Actinomycetota</taxon>
        <taxon>Actinomycetes</taxon>
        <taxon>Catenulisporales</taxon>
        <taxon>Catenulisporaceae</taxon>
        <taxon>Catenulispora</taxon>
    </lineage>
</organism>
<feature type="compositionally biased region" description="Acidic residues" evidence="1">
    <location>
        <begin position="59"/>
        <end position="80"/>
    </location>
</feature>
<evidence type="ECO:0000313" key="2">
    <source>
        <dbReference type="EMBL" id="GAA1957152.1"/>
    </source>
</evidence>